<reference evidence="2 3" key="1">
    <citation type="journal article" date="2019" name="Nat. Microbiol.">
        <title>Mediterranean grassland soil C-N compound turnover is dependent on rainfall and depth, and is mediated by genomically divergent microorganisms.</title>
        <authorList>
            <person name="Diamond S."/>
            <person name="Andeer P.F."/>
            <person name="Li Z."/>
            <person name="Crits-Christoph A."/>
            <person name="Burstein D."/>
            <person name="Anantharaman K."/>
            <person name="Lane K.R."/>
            <person name="Thomas B.C."/>
            <person name="Pan C."/>
            <person name="Northen T.R."/>
            <person name="Banfield J.F."/>
        </authorList>
    </citation>
    <scope>NUCLEOTIDE SEQUENCE [LARGE SCALE GENOMIC DNA]</scope>
    <source>
        <strain evidence="2">WS_11</strain>
    </source>
</reference>
<dbReference type="InterPro" id="IPR025965">
    <property type="entry name" value="FlgD/Vpr_Ig-like"/>
</dbReference>
<organism evidence="2 3">
    <name type="scientific">Eiseniibacteriota bacterium</name>
    <dbReference type="NCBI Taxonomy" id="2212470"/>
    <lineage>
        <taxon>Bacteria</taxon>
        <taxon>Candidatus Eiseniibacteriota</taxon>
    </lineage>
</organism>
<dbReference type="EMBL" id="VBPB01000415">
    <property type="protein sequence ID" value="TMQ67690.1"/>
    <property type="molecule type" value="Genomic_DNA"/>
</dbReference>
<evidence type="ECO:0000313" key="3">
    <source>
        <dbReference type="Proteomes" id="UP000319771"/>
    </source>
</evidence>
<dbReference type="InterPro" id="IPR026444">
    <property type="entry name" value="Secre_tail"/>
</dbReference>
<dbReference type="Pfam" id="PF13860">
    <property type="entry name" value="FlgD_ig"/>
    <property type="match status" value="1"/>
</dbReference>
<dbReference type="Gene3D" id="2.60.40.4070">
    <property type="match status" value="1"/>
</dbReference>
<proteinExistence type="predicted"/>
<evidence type="ECO:0000313" key="2">
    <source>
        <dbReference type="EMBL" id="TMQ67690.1"/>
    </source>
</evidence>
<feature type="domain" description="FlgD/Vpr Ig-like" evidence="1">
    <location>
        <begin position="10"/>
        <end position="73"/>
    </location>
</feature>
<accession>A0A538TVN6</accession>
<dbReference type="NCBIfam" id="TIGR04183">
    <property type="entry name" value="Por_Secre_tail"/>
    <property type="match status" value="1"/>
</dbReference>
<dbReference type="Proteomes" id="UP000319771">
    <property type="component" value="Unassembled WGS sequence"/>
</dbReference>
<sequence length="88" mass="9643">MGLAPNPSSGRVNLAFSLREPASVSFDVLDMAGRVVNRITSQRWEAGTWSVGWDGRRSQGTEAPPGIYFVQMRVDGRPIGLSRLALIR</sequence>
<dbReference type="AlphaFoldDB" id="A0A538TVN6"/>
<comment type="caution">
    <text evidence="2">The sequence shown here is derived from an EMBL/GenBank/DDBJ whole genome shotgun (WGS) entry which is preliminary data.</text>
</comment>
<protein>
    <submittedName>
        <fullName evidence="2">T9SS type A sorting domain-containing protein</fullName>
    </submittedName>
</protein>
<name>A0A538TVN6_UNCEI</name>
<evidence type="ECO:0000259" key="1">
    <source>
        <dbReference type="Pfam" id="PF13860"/>
    </source>
</evidence>
<gene>
    <name evidence="2" type="ORF">E6K81_17040</name>
</gene>